<comment type="caution">
    <text evidence="1">The sequence shown here is derived from an EMBL/GenBank/DDBJ whole genome shotgun (WGS) entry which is preliminary data.</text>
</comment>
<evidence type="ECO:0000313" key="1">
    <source>
        <dbReference type="EMBL" id="KAF3563309.1"/>
    </source>
</evidence>
<reference evidence="1 2" key="1">
    <citation type="journal article" date="2020" name="BMC Genomics">
        <title>Intraspecific diversification of the crop wild relative Brassica cretica Lam. using demographic model selection.</title>
        <authorList>
            <person name="Kioukis A."/>
            <person name="Michalopoulou V.A."/>
            <person name="Briers L."/>
            <person name="Pirintsos S."/>
            <person name="Studholme D.J."/>
            <person name="Pavlidis P."/>
            <person name="Sarris P.F."/>
        </authorList>
    </citation>
    <scope>NUCLEOTIDE SEQUENCE [LARGE SCALE GENOMIC DNA]</scope>
    <source>
        <strain evidence="2">cv. PFS-1207/04</strain>
    </source>
</reference>
<name>A0ABQ7CVG5_BRACR</name>
<keyword evidence="2" id="KW-1185">Reference proteome</keyword>
<evidence type="ECO:0000313" key="2">
    <source>
        <dbReference type="Proteomes" id="UP000266723"/>
    </source>
</evidence>
<sequence length="88" mass="9479">MKLFSYRRFVSGVFQPDSGLSDRFLFPESHFSFGGLPALPPTSLHSSSSDERPAFASASHLVGVDGGFSPVFFPVLFQSTVFVASSSN</sequence>
<dbReference type="EMBL" id="QGKV02000759">
    <property type="protein sequence ID" value="KAF3563309.1"/>
    <property type="molecule type" value="Genomic_DNA"/>
</dbReference>
<gene>
    <name evidence="1" type="ORF">DY000_02018606</name>
</gene>
<organism evidence="1 2">
    <name type="scientific">Brassica cretica</name>
    <name type="common">Mustard</name>
    <dbReference type="NCBI Taxonomy" id="69181"/>
    <lineage>
        <taxon>Eukaryota</taxon>
        <taxon>Viridiplantae</taxon>
        <taxon>Streptophyta</taxon>
        <taxon>Embryophyta</taxon>
        <taxon>Tracheophyta</taxon>
        <taxon>Spermatophyta</taxon>
        <taxon>Magnoliopsida</taxon>
        <taxon>eudicotyledons</taxon>
        <taxon>Gunneridae</taxon>
        <taxon>Pentapetalae</taxon>
        <taxon>rosids</taxon>
        <taxon>malvids</taxon>
        <taxon>Brassicales</taxon>
        <taxon>Brassicaceae</taxon>
        <taxon>Brassiceae</taxon>
        <taxon>Brassica</taxon>
    </lineage>
</organism>
<proteinExistence type="predicted"/>
<dbReference type="Proteomes" id="UP000266723">
    <property type="component" value="Unassembled WGS sequence"/>
</dbReference>
<protein>
    <submittedName>
        <fullName evidence="1">Uncharacterized protein</fullName>
    </submittedName>
</protein>
<accession>A0ABQ7CVG5</accession>